<feature type="domain" description="SRCR" evidence="10">
    <location>
        <begin position="81"/>
        <end position="179"/>
    </location>
</feature>
<dbReference type="EMBL" id="JTDY01001470">
    <property type="protein sequence ID" value="KOB73787.1"/>
    <property type="molecule type" value="Genomic_DNA"/>
</dbReference>
<dbReference type="AlphaFoldDB" id="A0A0L7LE88"/>
<comment type="caution">
    <text evidence="11">The sequence shown here is derived from an EMBL/GenBank/DDBJ whole genome shotgun (WGS) entry which is preliminary data.</text>
</comment>
<protein>
    <recommendedName>
        <fullName evidence="10">SRCR domain-containing protein</fullName>
    </recommendedName>
</protein>
<dbReference type="InterPro" id="IPR050912">
    <property type="entry name" value="LOX-like_protein"/>
</dbReference>
<keyword evidence="5" id="KW-1133">Transmembrane helix</keyword>
<comment type="caution">
    <text evidence="9">Lacks conserved residue(s) required for the propagation of feature annotation.</text>
</comment>
<gene>
    <name evidence="11" type="ORF">OBRU01_10150</name>
</gene>
<evidence type="ECO:0000259" key="10">
    <source>
        <dbReference type="PROSITE" id="PS50287"/>
    </source>
</evidence>
<dbReference type="GO" id="GO:0005615">
    <property type="term" value="C:extracellular space"/>
    <property type="evidence" value="ECO:0007669"/>
    <property type="project" value="TreeGrafter"/>
</dbReference>
<dbReference type="FunFam" id="3.10.250.10:FF:000001">
    <property type="entry name" value="Lysyl oxidase 4 isoform X1"/>
    <property type="match status" value="1"/>
</dbReference>
<reference evidence="11 12" key="1">
    <citation type="journal article" date="2015" name="Genome Biol. Evol.">
        <title>The genome of winter moth (Operophtera brumata) provides a genomic perspective on sexual dimorphism and phenology.</title>
        <authorList>
            <person name="Derks M.F."/>
            <person name="Smit S."/>
            <person name="Salis L."/>
            <person name="Schijlen E."/>
            <person name="Bossers A."/>
            <person name="Mateman C."/>
            <person name="Pijl A.S."/>
            <person name="de Ridder D."/>
            <person name="Groenen M.A."/>
            <person name="Visser M.E."/>
            <person name="Megens H.J."/>
        </authorList>
    </citation>
    <scope>NUCLEOTIDE SEQUENCE [LARGE SCALE GENOMIC DNA]</scope>
    <source>
        <strain evidence="11">WM2013NL</strain>
        <tissue evidence="11">Head and thorax</tissue>
    </source>
</reference>
<dbReference type="PRINTS" id="PR00074">
    <property type="entry name" value="LYSYLOXIDASE"/>
</dbReference>
<evidence type="ECO:0000256" key="9">
    <source>
        <dbReference type="PROSITE-ProRule" id="PRU00196"/>
    </source>
</evidence>
<dbReference type="STRING" id="104452.A0A0L7LE88"/>
<feature type="non-terminal residue" evidence="11">
    <location>
        <position position="351"/>
    </location>
</feature>
<evidence type="ECO:0000313" key="11">
    <source>
        <dbReference type="EMBL" id="KOB73787.1"/>
    </source>
</evidence>
<dbReference type="Pfam" id="PF00530">
    <property type="entry name" value="SRCR"/>
    <property type="match status" value="2"/>
</dbReference>
<evidence type="ECO:0000256" key="2">
    <source>
        <dbReference type="ARBA" id="ARBA00022692"/>
    </source>
</evidence>
<dbReference type="GO" id="GO:0016020">
    <property type="term" value="C:membrane"/>
    <property type="evidence" value="ECO:0007669"/>
    <property type="project" value="UniProtKB-SubCell"/>
</dbReference>
<dbReference type="PANTHER" id="PTHR45817:SF4">
    <property type="entry name" value="LYSYL OXIDASE-LIKE-RELATED"/>
    <property type="match status" value="1"/>
</dbReference>
<evidence type="ECO:0000256" key="4">
    <source>
        <dbReference type="ARBA" id="ARBA00022737"/>
    </source>
</evidence>
<dbReference type="SUPFAM" id="SSF56487">
    <property type="entry name" value="SRCR-like"/>
    <property type="match status" value="2"/>
</dbReference>
<dbReference type="InterPro" id="IPR001695">
    <property type="entry name" value="Lysyl_oxidase"/>
</dbReference>
<accession>A0A0L7LE88</accession>
<evidence type="ECO:0000313" key="12">
    <source>
        <dbReference type="Proteomes" id="UP000037510"/>
    </source>
</evidence>
<dbReference type="Proteomes" id="UP000037510">
    <property type="component" value="Unassembled WGS sequence"/>
</dbReference>
<keyword evidence="2" id="KW-0812">Transmembrane</keyword>
<evidence type="ECO:0000256" key="8">
    <source>
        <dbReference type="ARBA" id="ARBA00023180"/>
    </source>
</evidence>
<dbReference type="GO" id="GO:0004720">
    <property type="term" value="F:protein-lysine 6-oxidase activity"/>
    <property type="evidence" value="ECO:0007669"/>
    <property type="project" value="TreeGrafter"/>
</dbReference>
<evidence type="ECO:0000256" key="6">
    <source>
        <dbReference type="ARBA" id="ARBA00023136"/>
    </source>
</evidence>
<feature type="domain" description="SRCR" evidence="10">
    <location>
        <begin position="206"/>
        <end position="327"/>
    </location>
</feature>
<keyword evidence="6" id="KW-0472">Membrane</keyword>
<evidence type="ECO:0000256" key="3">
    <source>
        <dbReference type="ARBA" id="ARBA00022729"/>
    </source>
</evidence>
<dbReference type="InterPro" id="IPR001190">
    <property type="entry name" value="SRCR"/>
</dbReference>
<dbReference type="GO" id="GO:0005507">
    <property type="term" value="F:copper ion binding"/>
    <property type="evidence" value="ECO:0007669"/>
    <property type="project" value="InterPro"/>
</dbReference>
<evidence type="ECO:0000256" key="7">
    <source>
        <dbReference type="ARBA" id="ARBA00023157"/>
    </source>
</evidence>
<feature type="non-terminal residue" evidence="11">
    <location>
        <position position="1"/>
    </location>
</feature>
<keyword evidence="12" id="KW-1185">Reference proteome</keyword>
<comment type="subcellular location">
    <subcellularLocation>
        <location evidence="1">Membrane</location>
        <topology evidence="1">Single-pass membrane protein</topology>
    </subcellularLocation>
</comment>
<dbReference type="PROSITE" id="PS50287">
    <property type="entry name" value="SRCR_2"/>
    <property type="match status" value="2"/>
</dbReference>
<organism evidence="11 12">
    <name type="scientific">Operophtera brumata</name>
    <name type="common">Winter moth</name>
    <name type="synonym">Phalaena brumata</name>
    <dbReference type="NCBI Taxonomy" id="104452"/>
    <lineage>
        <taxon>Eukaryota</taxon>
        <taxon>Metazoa</taxon>
        <taxon>Ecdysozoa</taxon>
        <taxon>Arthropoda</taxon>
        <taxon>Hexapoda</taxon>
        <taxon>Insecta</taxon>
        <taxon>Pterygota</taxon>
        <taxon>Neoptera</taxon>
        <taxon>Endopterygota</taxon>
        <taxon>Lepidoptera</taxon>
        <taxon>Glossata</taxon>
        <taxon>Ditrysia</taxon>
        <taxon>Geometroidea</taxon>
        <taxon>Geometridae</taxon>
        <taxon>Larentiinae</taxon>
        <taxon>Operophtera</taxon>
    </lineage>
</organism>
<sequence>QYSASGGKSALTSIFADEYFEVSRCPPPPAPSHASVTVIFIFIIIRTVGVSSRDLSESDRANRAAFIQRLLNKEKYLEGRVKLVGGPNKFEGNVYLYHAGRWGAVCDDSWDNAAAQVVCKTFNNSGIATHGGQYGEAIEKFWMDDVVCQGDEPSLPHCIFTGWGSSDCETSEAAGVVCYSKAEAPVELKKPKELLHSVLDVRSTSLRLAGGRNNQEGRVEIFHNGIWGSVCADGWTLYEASAVCRHLALGFAEQALQTDYFGSSKVVLSGVQCQGNESHVAAVICTQNLADLLLETSVIESTAHLQDVMMLQLQCAMEENCVSVNCSDVYKYNIDCQWVDVTDVVPGDYTF</sequence>
<keyword evidence="7 9" id="KW-1015">Disulfide bond</keyword>
<feature type="disulfide bond" evidence="9">
    <location>
        <begin position="148"/>
        <end position="158"/>
    </location>
</feature>
<dbReference type="Pfam" id="PF01186">
    <property type="entry name" value="Lysyl_oxidase"/>
    <property type="match status" value="1"/>
</dbReference>
<keyword evidence="8" id="KW-0325">Glycoprotein</keyword>
<dbReference type="Gene3D" id="3.10.250.10">
    <property type="entry name" value="SRCR-like domain"/>
    <property type="match status" value="2"/>
</dbReference>
<evidence type="ECO:0000256" key="1">
    <source>
        <dbReference type="ARBA" id="ARBA00004167"/>
    </source>
</evidence>
<dbReference type="PRINTS" id="PR00258">
    <property type="entry name" value="SPERACTRCPTR"/>
</dbReference>
<dbReference type="PANTHER" id="PTHR45817">
    <property type="entry name" value="LYSYL OXIDASE-LIKE-RELATED"/>
    <property type="match status" value="1"/>
</dbReference>
<keyword evidence="4" id="KW-0677">Repeat</keyword>
<name>A0A0L7LE88_OPEBR</name>
<keyword evidence="3" id="KW-0732">Signal</keyword>
<dbReference type="FunFam" id="3.10.250.10:FF:000016">
    <property type="entry name" value="Scavenger receptor cysteine-rich protein type 12"/>
    <property type="match status" value="1"/>
</dbReference>
<evidence type="ECO:0000256" key="5">
    <source>
        <dbReference type="ARBA" id="ARBA00022989"/>
    </source>
</evidence>
<proteinExistence type="predicted"/>
<dbReference type="InterPro" id="IPR036772">
    <property type="entry name" value="SRCR-like_dom_sf"/>
</dbReference>
<dbReference type="SMART" id="SM00202">
    <property type="entry name" value="SR"/>
    <property type="match status" value="2"/>
</dbReference>